<protein>
    <recommendedName>
        <fullName evidence="6">TMEM205-like domain-containing protein</fullName>
    </recommendedName>
</protein>
<dbReference type="PANTHER" id="PTHR23241">
    <property type="entry name" value="LATE EMBRYOGENESIS ABUNDANT PLANTS LEA-RELATED"/>
    <property type="match status" value="1"/>
</dbReference>
<dbReference type="KEGG" id="kng:KNAG_0A07480"/>
<keyword evidence="2 5" id="KW-0812">Transmembrane</keyword>
<evidence type="ECO:0000256" key="3">
    <source>
        <dbReference type="ARBA" id="ARBA00022989"/>
    </source>
</evidence>
<organism evidence="7 8">
    <name type="scientific">Huiozyma naganishii (strain ATCC MYA-139 / BCRC 22969 / CBS 8797 / KCTC 17520 / NBRC 10181 / NCYC 3082 / Yp74L-3)</name>
    <name type="common">Yeast</name>
    <name type="synonym">Kazachstania naganishii</name>
    <dbReference type="NCBI Taxonomy" id="1071383"/>
    <lineage>
        <taxon>Eukaryota</taxon>
        <taxon>Fungi</taxon>
        <taxon>Dikarya</taxon>
        <taxon>Ascomycota</taxon>
        <taxon>Saccharomycotina</taxon>
        <taxon>Saccharomycetes</taxon>
        <taxon>Saccharomycetales</taxon>
        <taxon>Saccharomycetaceae</taxon>
        <taxon>Huiozyma</taxon>
    </lineage>
</organism>
<feature type="domain" description="TMEM205-like" evidence="6">
    <location>
        <begin position="11"/>
        <end position="104"/>
    </location>
</feature>
<dbReference type="GeneID" id="34524036"/>
<evidence type="ECO:0000256" key="5">
    <source>
        <dbReference type="SAM" id="Phobius"/>
    </source>
</evidence>
<accession>J7S458</accession>
<sequence length="162" mass="17727">MSLVKPTAHLLVYSFAFGGTAFYSYVASPIAFKVLARDQFSLLQNKVFPWFFRMQASVPVLLALTSPVQLSLLGCSSLGAAAVCGLTNLAWLLPRTQRVKLQRRELQTAQLSPAELEARDAPLRKEFGKSHGLSLAFNMGNTLAMLVYGVHLAGALIKYIPK</sequence>
<evidence type="ECO:0000256" key="2">
    <source>
        <dbReference type="ARBA" id="ARBA00022692"/>
    </source>
</evidence>
<comment type="subcellular location">
    <subcellularLocation>
        <location evidence="1">Membrane</location>
    </subcellularLocation>
</comment>
<evidence type="ECO:0000256" key="4">
    <source>
        <dbReference type="ARBA" id="ARBA00023136"/>
    </source>
</evidence>
<dbReference type="InterPro" id="IPR025423">
    <property type="entry name" value="TMEM205-like"/>
</dbReference>
<dbReference type="EMBL" id="HE978314">
    <property type="protein sequence ID" value="CCK68401.1"/>
    <property type="molecule type" value="Genomic_DNA"/>
</dbReference>
<reference evidence="8" key="2">
    <citation type="submission" date="2012-08" db="EMBL/GenBank/DDBJ databases">
        <title>Genome sequence of Kazachstania naganishii.</title>
        <authorList>
            <person name="Gordon J.L."/>
            <person name="Armisen D."/>
            <person name="Proux-Wera E."/>
            <person name="OhEigeartaigh S.S."/>
            <person name="Byrne K.P."/>
            <person name="Wolfe K.H."/>
        </authorList>
    </citation>
    <scope>NUCLEOTIDE SEQUENCE [LARGE SCALE GENOMIC DNA]</scope>
    <source>
        <strain evidence="8">ATCC MYA-139 / BCRC 22969 / CBS 8797 / CCRC 22969 / KCTC 17520 / NBRC 10181 / NCYC 3082</strain>
    </source>
</reference>
<evidence type="ECO:0000313" key="8">
    <source>
        <dbReference type="Proteomes" id="UP000006310"/>
    </source>
</evidence>
<dbReference type="HOGENOM" id="CLU_094297_2_0_1"/>
<evidence type="ECO:0000313" key="7">
    <source>
        <dbReference type="EMBL" id="CCK68401.1"/>
    </source>
</evidence>
<reference evidence="7 8" key="1">
    <citation type="journal article" date="2011" name="Proc. Natl. Acad. Sci. U.S.A.">
        <title>Evolutionary erosion of yeast sex chromosomes by mating-type switching accidents.</title>
        <authorList>
            <person name="Gordon J.L."/>
            <person name="Armisen D."/>
            <person name="Proux-Wera E."/>
            <person name="Oheigeartaigh S.S."/>
            <person name="Byrne K.P."/>
            <person name="Wolfe K.H."/>
        </authorList>
    </citation>
    <scope>NUCLEOTIDE SEQUENCE [LARGE SCALE GENOMIC DNA]</scope>
    <source>
        <strain evidence="8">ATCC MYA-139 / BCRC 22969 / CBS 8797 / CCRC 22969 / KCTC 17520 / NBRC 10181 / NCYC 3082</strain>
    </source>
</reference>
<feature type="transmembrane region" description="Helical" evidence="5">
    <location>
        <begin position="12"/>
        <end position="35"/>
    </location>
</feature>
<dbReference type="OMA" id="WLLPWTH"/>
<dbReference type="GO" id="GO:0016020">
    <property type="term" value="C:membrane"/>
    <property type="evidence" value="ECO:0007669"/>
    <property type="project" value="UniProtKB-SubCell"/>
</dbReference>
<name>J7S458_HUIN7</name>
<dbReference type="Proteomes" id="UP000006310">
    <property type="component" value="Chromosome 1"/>
</dbReference>
<feature type="transmembrane region" description="Helical" evidence="5">
    <location>
        <begin position="133"/>
        <end position="157"/>
    </location>
</feature>
<dbReference type="OrthoDB" id="1641132at2759"/>
<dbReference type="AlphaFoldDB" id="J7S458"/>
<evidence type="ECO:0000256" key="1">
    <source>
        <dbReference type="ARBA" id="ARBA00004370"/>
    </source>
</evidence>
<evidence type="ECO:0000259" key="6">
    <source>
        <dbReference type="Pfam" id="PF13664"/>
    </source>
</evidence>
<gene>
    <name evidence="7" type="primary">KNAG0A07480</name>
    <name evidence="7" type="ordered locus">KNAG_0A07480</name>
</gene>
<keyword evidence="4 5" id="KW-0472">Membrane</keyword>
<proteinExistence type="predicted"/>
<keyword evidence="3 5" id="KW-1133">Transmembrane helix</keyword>
<feature type="transmembrane region" description="Helical" evidence="5">
    <location>
        <begin position="70"/>
        <end position="93"/>
    </location>
</feature>
<dbReference type="RefSeq" id="XP_022462647.1">
    <property type="nucleotide sequence ID" value="XM_022611217.1"/>
</dbReference>
<keyword evidence="8" id="KW-1185">Reference proteome</keyword>
<dbReference type="eggNOG" id="ENOG502S0PF">
    <property type="taxonomic scope" value="Eukaryota"/>
</dbReference>
<dbReference type="InterPro" id="IPR053009">
    <property type="entry name" value="Xanthocillin_Biosynth-Assoc"/>
</dbReference>
<dbReference type="Pfam" id="PF13664">
    <property type="entry name" value="DUF4149"/>
    <property type="match status" value="1"/>
</dbReference>
<dbReference type="PANTHER" id="PTHR23241:SF102">
    <property type="entry name" value="LD23009P"/>
    <property type="match status" value="1"/>
</dbReference>